<dbReference type="AlphaFoldDB" id="A0A8J2Y9W4"/>
<reference evidence="1" key="2">
    <citation type="submission" date="2020-09" db="EMBL/GenBank/DDBJ databases">
        <authorList>
            <person name="Sun Q."/>
            <person name="Zhou Y."/>
        </authorList>
    </citation>
    <scope>NUCLEOTIDE SEQUENCE</scope>
    <source>
        <strain evidence="1">CGMCC 1.12924</strain>
    </source>
</reference>
<comment type="caution">
    <text evidence="1">The sequence shown here is derived from an EMBL/GenBank/DDBJ whole genome shotgun (WGS) entry which is preliminary data.</text>
</comment>
<evidence type="ECO:0000313" key="2">
    <source>
        <dbReference type="Proteomes" id="UP000652231"/>
    </source>
</evidence>
<evidence type="ECO:0008006" key="3">
    <source>
        <dbReference type="Google" id="ProtNLM"/>
    </source>
</evidence>
<sequence>MKNLNILLISIICLTSCNYLKNVNLLTSGDLERGNFTDSIPFRFEKDLIVVQAQINGKQQPLDFIFDTGAFNSKLESSLADNLGLEIIAEKTNSTAQGISQKIEVVQIDSLKLGESTFYNIGAGKLTYATTSASPCIADSGIIGANLIKLAHWKIDYENQLIHFSDSPFEVEGDSYVLPFKRPLLSGTPTINLEIEGKKVENILFDVGYNGGLVLPLSVANHFKNIESKIIQDQSTSGIYGTNTDSLLVKNLSVNVGGAKAQIPVEFSSLNKALLGNEFLKHFEVIINYDTKKIYLQKKKQIFIAEPHSFLVSIQNDSLWMVSRTTPNLLFQLGESLLSVNGKKPNDLFNSHCDFVMNVGRLLEKDNLIIEKMNGSIVKIK</sequence>
<keyword evidence="2" id="KW-1185">Reference proteome</keyword>
<gene>
    <name evidence="1" type="ORF">GCM10011312_25980</name>
</gene>
<dbReference type="Proteomes" id="UP000652231">
    <property type="component" value="Unassembled WGS sequence"/>
</dbReference>
<evidence type="ECO:0000313" key="1">
    <source>
        <dbReference type="EMBL" id="GGE01299.1"/>
    </source>
</evidence>
<dbReference type="RefSeq" id="WP_188443239.1">
    <property type="nucleotide sequence ID" value="NZ_BMGK01000014.1"/>
</dbReference>
<organism evidence="1 2">
    <name type="scientific">Planktosalinus lacus</name>
    <dbReference type="NCBI Taxonomy" id="1526573"/>
    <lineage>
        <taxon>Bacteria</taxon>
        <taxon>Pseudomonadati</taxon>
        <taxon>Bacteroidota</taxon>
        <taxon>Flavobacteriia</taxon>
        <taxon>Flavobacteriales</taxon>
        <taxon>Flavobacteriaceae</taxon>
        <taxon>Planktosalinus</taxon>
    </lineage>
</organism>
<accession>A0A8J2Y9W4</accession>
<reference evidence="1" key="1">
    <citation type="journal article" date="2014" name="Int. J. Syst. Evol. Microbiol.">
        <title>Complete genome sequence of Corynebacterium casei LMG S-19264T (=DSM 44701T), isolated from a smear-ripened cheese.</title>
        <authorList>
            <consortium name="US DOE Joint Genome Institute (JGI-PGF)"/>
            <person name="Walter F."/>
            <person name="Albersmeier A."/>
            <person name="Kalinowski J."/>
            <person name="Ruckert C."/>
        </authorList>
    </citation>
    <scope>NUCLEOTIDE SEQUENCE</scope>
    <source>
        <strain evidence="1">CGMCC 1.12924</strain>
    </source>
</reference>
<dbReference type="Gene3D" id="2.40.70.10">
    <property type="entry name" value="Acid Proteases"/>
    <property type="match status" value="2"/>
</dbReference>
<dbReference type="Pfam" id="PF13650">
    <property type="entry name" value="Asp_protease_2"/>
    <property type="match status" value="1"/>
</dbReference>
<dbReference type="InterPro" id="IPR034122">
    <property type="entry name" value="Retropepsin-like_bacterial"/>
</dbReference>
<name>A0A8J2Y9W4_9FLAO</name>
<dbReference type="SUPFAM" id="SSF50630">
    <property type="entry name" value="Acid proteases"/>
    <property type="match status" value="1"/>
</dbReference>
<dbReference type="CDD" id="cd05483">
    <property type="entry name" value="retropepsin_like_bacteria"/>
    <property type="match status" value="1"/>
</dbReference>
<proteinExistence type="predicted"/>
<protein>
    <recommendedName>
        <fullName evidence="3">Aspartyl protease</fullName>
    </recommendedName>
</protein>
<dbReference type="EMBL" id="BMGK01000014">
    <property type="protein sequence ID" value="GGE01299.1"/>
    <property type="molecule type" value="Genomic_DNA"/>
</dbReference>
<dbReference type="InterPro" id="IPR021109">
    <property type="entry name" value="Peptidase_aspartic_dom_sf"/>
</dbReference>